<name>A0A5N6RSA6_9ROSI</name>
<proteinExistence type="predicted"/>
<evidence type="ECO:0000256" key="2">
    <source>
        <dbReference type="SAM" id="Phobius"/>
    </source>
</evidence>
<evidence type="ECO:0000313" key="3">
    <source>
        <dbReference type="EMBL" id="KAE8124807.1"/>
    </source>
</evidence>
<dbReference type="AlphaFoldDB" id="A0A5N6RSA6"/>
<keyword evidence="2" id="KW-1133">Transmembrane helix</keyword>
<dbReference type="EMBL" id="CM017328">
    <property type="protein sequence ID" value="KAE8124807.1"/>
    <property type="molecule type" value="Genomic_DNA"/>
</dbReference>
<reference evidence="3 4" key="1">
    <citation type="submission" date="2019-06" db="EMBL/GenBank/DDBJ databases">
        <title>A chromosomal-level reference genome of Carpinus fangiana (Coryloideae, Betulaceae).</title>
        <authorList>
            <person name="Yang X."/>
            <person name="Wang Z."/>
            <person name="Zhang L."/>
            <person name="Hao G."/>
            <person name="Liu J."/>
            <person name="Yang Y."/>
        </authorList>
    </citation>
    <scope>NUCLEOTIDE SEQUENCE [LARGE SCALE GENOMIC DNA]</scope>
    <source>
        <strain evidence="3">Cfa_2016G</strain>
        <tissue evidence="3">Leaf</tissue>
    </source>
</reference>
<keyword evidence="1" id="KW-0175">Coiled coil</keyword>
<evidence type="ECO:0000256" key="1">
    <source>
        <dbReference type="SAM" id="Coils"/>
    </source>
</evidence>
<feature type="transmembrane region" description="Helical" evidence="2">
    <location>
        <begin position="121"/>
        <end position="142"/>
    </location>
</feature>
<gene>
    <name evidence="3" type="ORF">FH972_019658</name>
</gene>
<protein>
    <submittedName>
        <fullName evidence="3">Uncharacterized protein</fullName>
    </submittedName>
</protein>
<organism evidence="3 4">
    <name type="scientific">Carpinus fangiana</name>
    <dbReference type="NCBI Taxonomy" id="176857"/>
    <lineage>
        <taxon>Eukaryota</taxon>
        <taxon>Viridiplantae</taxon>
        <taxon>Streptophyta</taxon>
        <taxon>Embryophyta</taxon>
        <taxon>Tracheophyta</taxon>
        <taxon>Spermatophyta</taxon>
        <taxon>Magnoliopsida</taxon>
        <taxon>eudicotyledons</taxon>
        <taxon>Gunneridae</taxon>
        <taxon>Pentapetalae</taxon>
        <taxon>rosids</taxon>
        <taxon>fabids</taxon>
        <taxon>Fagales</taxon>
        <taxon>Betulaceae</taxon>
        <taxon>Carpinus</taxon>
    </lineage>
</organism>
<feature type="coiled-coil region" evidence="1">
    <location>
        <begin position="77"/>
        <end position="104"/>
    </location>
</feature>
<sequence length="157" mass="17821">MDTSNESTSFHHEGTSFYYDSGNSSASSVVQHVCFCERPTVVKTANTEKNFGRRHEQLEAKAKQCQTLVQVEVGKVRAEDEGKIVQLKAEMEQLVNEISNYRKQIEIGDIKMHAMKKNYHTIIVCSWIVLMFALCMCLFGGFHNRKVGCNLGHEMLS</sequence>
<keyword evidence="2" id="KW-0812">Transmembrane</keyword>
<keyword evidence="2" id="KW-0472">Membrane</keyword>
<keyword evidence="4" id="KW-1185">Reference proteome</keyword>
<evidence type="ECO:0000313" key="4">
    <source>
        <dbReference type="Proteomes" id="UP000327013"/>
    </source>
</evidence>
<dbReference type="Proteomes" id="UP000327013">
    <property type="component" value="Chromosome 8"/>
</dbReference>
<accession>A0A5N6RSA6</accession>